<name>A0A1G6YF87_9ACTN</name>
<dbReference type="Proteomes" id="UP000198546">
    <property type="component" value="Chromosome i"/>
</dbReference>
<dbReference type="OrthoDB" id="1016457at2"/>
<protein>
    <submittedName>
        <fullName evidence="7">5'-nucleotidase</fullName>
    </submittedName>
</protein>
<feature type="region of interest" description="Disordered" evidence="2">
    <location>
        <begin position="733"/>
        <end position="793"/>
    </location>
</feature>
<dbReference type="GO" id="GO:0009166">
    <property type="term" value="P:nucleotide catabolic process"/>
    <property type="evidence" value="ECO:0007669"/>
    <property type="project" value="InterPro"/>
</dbReference>
<keyword evidence="1 4" id="KW-0732">Signal</keyword>
<evidence type="ECO:0000259" key="6">
    <source>
        <dbReference type="Pfam" id="PF02872"/>
    </source>
</evidence>
<evidence type="ECO:0000256" key="4">
    <source>
        <dbReference type="SAM" id="SignalP"/>
    </source>
</evidence>
<dbReference type="GO" id="GO:0008768">
    <property type="term" value="F:UDP-sugar diphosphatase activity"/>
    <property type="evidence" value="ECO:0007669"/>
    <property type="project" value="TreeGrafter"/>
</dbReference>
<evidence type="ECO:0000256" key="1">
    <source>
        <dbReference type="ARBA" id="ARBA00022729"/>
    </source>
</evidence>
<evidence type="ECO:0000256" key="2">
    <source>
        <dbReference type="SAM" id="MobiDB-lite"/>
    </source>
</evidence>
<feature type="domain" description="Calcineurin-like phosphoesterase" evidence="5">
    <location>
        <begin position="41"/>
        <end position="273"/>
    </location>
</feature>
<dbReference type="PANTHER" id="PTHR11575:SF24">
    <property type="entry name" value="5'-NUCLEOTIDASE"/>
    <property type="match status" value="1"/>
</dbReference>
<dbReference type="InterPro" id="IPR036907">
    <property type="entry name" value="5'-Nucleotdase_C_sf"/>
</dbReference>
<dbReference type="RefSeq" id="WP_090592836.1">
    <property type="nucleotide sequence ID" value="NZ_LT629688.1"/>
</dbReference>
<dbReference type="InterPro" id="IPR006179">
    <property type="entry name" value="5_nucleotidase/apyrase"/>
</dbReference>
<dbReference type="GO" id="GO:0008253">
    <property type="term" value="F:5'-nucleotidase activity"/>
    <property type="evidence" value="ECO:0007669"/>
    <property type="project" value="TreeGrafter"/>
</dbReference>
<dbReference type="EMBL" id="LT629688">
    <property type="protein sequence ID" value="SDD88387.1"/>
    <property type="molecule type" value="Genomic_DNA"/>
</dbReference>
<dbReference type="PANTHER" id="PTHR11575">
    <property type="entry name" value="5'-NUCLEOTIDASE-RELATED"/>
    <property type="match status" value="1"/>
</dbReference>
<dbReference type="Gene3D" id="3.90.780.10">
    <property type="entry name" value="5'-Nucleotidase, C-terminal domain"/>
    <property type="match status" value="1"/>
</dbReference>
<evidence type="ECO:0000313" key="7">
    <source>
        <dbReference type="EMBL" id="SDD88387.1"/>
    </source>
</evidence>
<feature type="domain" description="5'-Nucleotidase C-terminal" evidence="6">
    <location>
        <begin position="419"/>
        <end position="576"/>
    </location>
</feature>
<dbReference type="InterPro" id="IPR029052">
    <property type="entry name" value="Metallo-depent_PP-like"/>
</dbReference>
<dbReference type="SUPFAM" id="SSF55816">
    <property type="entry name" value="5'-nucleotidase (syn. UDP-sugar hydrolase), C-terminal domain"/>
    <property type="match status" value="1"/>
</dbReference>
<dbReference type="PRINTS" id="PR01607">
    <property type="entry name" value="APYRASEFAMLY"/>
</dbReference>
<keyword evidence="8" id="KW-1185">Reference proteome</keyword>
<feature type="compositionally biased region" description="Pro residues" evidence="2">
    <location>
        <begin position="738"/>
        <end position="748"/>
    </location>
</feature>
<dbReference type="Pfam" id="PF02872">
    <property type="entry name" value="5_nucleotid_C"/>
    <property type="match status" value="1"/>
</dbReference>
<evidence type="ECO:0000256" key="3">
    <source>
        <dbReference type="SAM" id="Phobius"/>
    </source>
</evidence>
<feature type="compositionally biased region" description="Pro residues" evidence="2">
    <location>
        <begin position="756"/>
        <end position="768"/>
    </location>
</feature>
<dbReference type="AlphaFoldDB" id="A0A1G6YF87"/>
<proteinExistence type="predicted"/>
<dbReference type="Gene3D" id="3.60.21.10">
    <property type="match status" value="1"/>
</dbReference>
<dbReference type="Pfam" id="PF00149">
    <property type="entry name" value="Metallophos"/>
    <property type="match status" value="1"/>
</dbReference>
<feature type="transmembrane region" description="Helical" evidence="3">
    <location>
        <begin position="803"/>
        <end position="821"/>
    </location>
</feature>
<accession>A0A1G6YF87</accession>
<gene>
    <name evidence="7" type="ORF">SAMN04489747_1973</name>
</gene>
<feature type="chain" id="PRO_5009240524" evidence="4">
    <location>
        <begin position="33"/>
        <end position="829"/>
    </location>
</feature>
<dbReference type="InterPro" id="IPR008334">
    <property type="entry name" value="5'-Nucleotdase_C"/>
</dbReference>
<sequence length="829" mass="86454">MTTRRWRVGAVTGAALALSVCTLPWAASPAHADERDITVLSFSDYHGRITPDLTIPFAGQIEQLREANGEDSTLLLSGGDNIGATLFPSAVDDDDPTIDILNALEVSASAVGNHEFDQGFDDLTGDVIAGEEVGENPNGDRPAAGWDYLGANVYEAGTDTPALPEYGIYTVDGIVIGVIGVVTEQTPTLVSPDGVADIDFGDPVEAVNRVAGELTDDDDANGEADVLVAVYHEGYGSEGDTLEDAVASSPVFDRIVNDTDDAVSAIITGHSHQAYAYQDTDAALEGGRPIIQAGEYASGIGEITITVEDEADGGPEAVAAEARIVAPIPVEDENEDDSTDDELEALTADLVAEYPRIDEIDEIITAALAYADEAGSVLLAEAESPITTAFTDGSYGEEGYGDYDGTPADPLDFTAGDDFAASRDDRGSESALGNLVADALLTSLADPDRGGAEIAVTNPGGLRSDFAPGDITVADANAVLPFLNNLNTVTLTGEQLFTMLEQQWQTAEEGEEEPSRDYLQLGLSANMSYTFDPDAAQGEHITQVFVDGVPIDPDGEYRVGTFSFLAQGGDNFRVFRDGTDLRDSGLVDRDAWFDYLAAFGEEGIPLNADYSKRSAVYTGDAPLEATGGETVELTVSGLDQTSIGAPQVETVAVGVLPEDGGDLADLLEADRDEATFEAALQAPDEGIFLGEFEVVDGSVEIEAELPQDLSGTNQLFLATDTGSLVGITLEVAAAAEPEPTPTPEPSPEPTEEPEPTTEPTPDPEPTTEPTPDEVTPSAAPIGTGDGTDVGDLADTGSSVGTTWVLALGAVLLVAGTSLLAARGLRSGRR</sequence>
<feature type="signal peptide" evidence="4">
    <location>
        <begin position="1"/>
        <end position="32"/>
    </location>
</feature>
<keyword evidence="3" id="KW-0472">Membrane</keyword>
<reference evidence="7 8" key="1">
    <citation type="submission" date="2016-10" db="EMBL/GenBank/DDBJ databases">
        <authorList>
            <person name="de Groot N.N."/>
        </authorList>
    </citation>
    <scope>NUCLEOTIDE SEQUENCE [LARGE SCALE GENOMIC DNA]</scope>
    <source>
        <strain evidence="7 8">MON 2.2</strain>
    </source>
</reference>
<keyword evidence="3" id="KW-0812">Transmembrane</keyword>
<evidence type="ECO:0000313" key="8">
    <source>
        <dbReference type="Proteomes" id="UP000198546"/>
    </source>
</evidence>
<dbReference type="InterPro" id="IPR004843">
    <property type="entry name" value="Calcineurin-like_PHP"/>
</dbReference>
<dbReference type="STRING" id="675864.SAMN04489747_1973"/>
<keyword evidence="3" id="KW-1133">Transmembrane helix</keyword>
<organism evidence="7 8">
    <name type="scientific">Auraticoccus monumenti</name>
    <dbReference type="NCBI Taxonomy" id="675864"/>
    <lineage>
        <taxon>Bacteria</taxon>
        <taxon>Bacillati</taxon>
        <taxon>Actinomycetota</taxon>
        <taxon>Actinomycetes</taxon>
        <taxon>Propionibacteriales</taxon>
        <taxon>Propionibacteriaceae</taxon>
        <taxon>Auraticoccus</taxon>
    </lineage>
</organism>
<dbReference type="GO" id="GO:0030288">
    <property type="term" value="C:outer membrane-bounded periplasmic space"/>
    <property type="evidence" value="ECO:0007669"/>
    <property type="project" value="TreeGrafter"/>
</dbReference>
<dbReference type="SUPFAM" id="SSF56300">
    <property type="entry name" value="Metallo-dependent phosphatases"/>
    <property type="match status" value="1"/>
</dbReference>
<evidence type="ECO:0000259" key="5">
    <source>
        <dbReference type="Pfam" id="PF00149"/>
    </source>
</evidence>